<dbReference type="STRING" id="1049789.LEP1GSC050_0880"/>
<organism evidence="2 3">
    <name type="scientific">Leptospira broomii serovar Hurstbridge str. 5399</name>
    <dbReference type="NCBI Taxonomy" id="1049789"/>
    <lineage>
        <taxon>Bacteria</taxon>
        <taxon>Pseudomonadati</taxon>
        <taxon>Spirochaetota</taxon>
        <taxon>Spirochaetia</taxon>
        <taxon>Leptospirales</taxon>
        <taxon>Leptospiraceae</taxon>
        <taxon>Leptospira</taxon>
    </lineage>
</organism>
<keyword evidence="3" id="KW-1185">Reference proteome</keyword>
<dbReference type="PROSITE" id="PS51186">
    <property type="entry name" value="GNAT"/>
    <property type="match status" value="1"/>
</dbReference>
<name>T0FHQ5_9LEPT</name>
<dbReference type="InterPro" id="IPR000182">
    <property type="entry name" value="GNAT_dom"/>
</dbReference>
<dbReference type="AlphaFoldDB" id="T0FHQ5"/>
<sequence length="163" mass="18533">MHRTKLQNFVLIKANIDYIKEVYDLSNSREVRENSLNSAAIPWDVHVQWYNSKIKASPENLFLIITNAAGEFLGQVRFQATSQEEAIISISLSEKARGRSLAAEILKAASQMYISENAKKRTILAQISKDNIPSLKSFSKAAFVYDSDFELNDKQYILMKKVI</sequence>
<dbReference type="InterPro" id="IPR016181">
    <property type="entry name" value="Acyl_CoA_acyltransferase"/>
</dbReference>
<reference evidence="2" key="1">
    <citation type="submission" date="2013-05" db="EMBL/GenBank/DDBJ databases">
        <authorList>
            <person name="Harkins D.M."/>
            <person name="Durkin A.S."/>
            <person name="Brinkac L.M."/>
            <person name="Haft D.H."/>
            <person name="Selengut J.D."/>
            <person name="Sanka R."/>
            <person name="DePew J."/>
            <person name="Purushe J."/>
            <person name="Hartskeerl R.A."/>
            <person name="Ahmed A."/>
            <person name="van der Linden H."/>
            <person name="Goris M.G.A."/>
            <person name="Vinetz J.M."/>
            <person name="Sutton G.G."/>
            <person name="Nierman W.C."/>
            <person name="Fouts D.E."/>
        </authorList>
    </citation>
    <scope>NUCLEOTIDE SEQUENCE [LARGE SCALE GENOMIC DNA]</scope>
    <source>
        <strain evidence="2">5399</strain>
    </source>
</reference>
<proteinExistence type="predicted"/>
<protein>
    <submittedName>
        <fullName evidence="2">Acetyltransferase (GNAT) domain protein</fullName>
    </submittedName>
</protein>
<accession>T0FHQ5</accession>
<evidence type="ECO:0000313" key="2">
    <source>
        <dbReference type="EMBL" id="EQA47107.1"/>
    </source>
</evidence>
<dbReference type="GO" id="GO:0016747">
    <property type="term" value="F:acyltransferase activity, transferring groups other than amino-acyl groups"/>
    <property type="evidence" value="ECO:0007669"/>
    <property type="project" value="InterPro"/>
</dbReference>
<evidence type="ECO:0000313" key="3">
    <source>
        <dbReference type="Proteomes" id="UP000015454"/>
    </source>
</evidence>
<dbReference type="EMBL" id="AHMO02000004">
    <property type="protein sequence ID" value="EQA47107.1"/>
    <property type="molecule type" value="Genomic_DNA"/>
</dbReference>
<dbReference type="RefSeq" id="WP_010569352.1">
    <property type="nucleotide sequence ID" value="NZ_AHMO02000004.1"/>
</dbReference>
<evidence type="ECO:0000259" key="1">
    <source>
        <dbReference type="PROSITE" id="PS51186"/>
    </source>
</evidence>
<dbReference type="Gene3D" id="3.40.630.30">
    <property type="match status" value="1"/>
</dbReference>
<dbReference type="Proteomes" id="UP000015454">
    <property type="component" value="Unassembled WGS sequence"/>
</dbReference>
<dbReference type="SUPFAM" id="SSF55729">
    <property type="entry name" value="Acyl-CoA N-acyltransferases (Nat)"/>
    <property type="match status" value="1"/>
</dbReference>
<gene>
    <name evidence="2" type="ORF">LEP1GSC050_0880</name>
</gene>
<comment type="caution">
    <text evidence="2">The sequence shown here is derived from an EMBL/GenBank/DDBJ whole genome shotgun (WGS) entry which is preliminary data.</text>
</comment>
<dbReference type="Pfam" id="PF13302">
    <property type="entry name" value="Acetyltransf_3"/>
    <property type="match status" value="1"/>
</dbReference>
<feature type="domain" description="N-acetyltransferase" evidence="1">
    <location>
        <begin position="14"/>
        <end position="163"/>
    </location>
</feature>